<accession>A0ABR5Q1A0</accession>
<proteinExistence type="predicted"/>
<dbReference type="GeneID" id="84905023"/>
<name>A0ABR5Q1A0_9ACTN</name>
<dbReference type="EMBL" id="JQCP01000003">
    <property type="protein sequence ID" value="KRO01891.1"/>
    <property type="molecule type" value="Genomic_DNA"/>
</dbReference>
<dbReference type="Proteomes" id="UP000051927">
    <property type="component" value="Unassembled WGS sequence"/>
</dbReference>
<gene>
    <name evidence="1" type="ORF">IV60_GL001137</name>
</gene>
<dbReference type="RefSeq" id="WP_003150151.1">
    <property type="nucleotide sequence ID" value="NZ_JQCP01000003.1"/>
</dbReference>
<comment type="caution">
    <text evidence="1">The sequence shown here is derived from an EMBL/GenBank/DDBJ whole genome shotgun (WGS) entry which is preliminary data.</text>
</comment>
<evidence type="ECO:0000313" key="2">
    <source>
        <dbReference type="Proteomes" id="UP000051927"/>
    </source>
</evidence>
<sequence length="224" mass="25681">MREKVHRAIFLFVIAAGFLFWQVYAPCYASEIVPNPDEAVNEHIREFLSKINEEGKQFLFPDEADEINLDNVIIGKGYKTYSFKNGKLTDTGFVDYPIYSNGKLFALYMTGYDKDGSKLSDQFSSIEGRAYYGEDIDYSDITIVTDFYSHDWYVISGSYIWHYEHITLIEKTSRDEIKDSNEALINSLVTQGKISEPEEDTLFDRIYKFCSWCVGGLIQGACAS</sequence>
<keyword evidence="2" id="KW-1185">Reference proteome</keyword>
<evidence type="ECO:0000313" key="1">
    <source>
        <dbReference type="EMBL" id="KRO01891.1"/>
    </source>
</evidence>
<reference evidence="1 2" key="1">
    <citation type="journal article" date="2015" name="Genome Announc.">
        <title>Expanding the biotechnology potential of lactobacilli through comparative genomics of 213 strains and associated genera.</title>
        <authorList>
            <person name="Sun Z."/>
            <person name="Harris H.M."/>
            <person name="McCann A."/>
            <person name="Guo C."/>
            <person name="Argimon S."/>
            <person name="Zhang W."/>
            <person name="Yang X."/>
            <person name="Jeffery I.B."/>
            <person name="Cooney J.C."/>
            <person name="Kagawa T.F."/>
            <person name="Liu W."/>
            <person name="Song Y."/>
            <person name="Salvetti E."/>
            <person name="Wrobel A."/>
            <person name="Rasinkangas P."/>
            <person name="Parkhill J."/>
            <person name="Rea M.C."/>
            <person name="O'Sullivan O."/>
            <person name="Ritari J."/>
            <person name="Douillard F.P."/>
            <person name="Paul Ross R."/>
            <person name="Yang R."/>
            <person name="Briner A.E."/>
            <person name="Felis G.E."/>
            <person name="de Vos W.M."/>
            <person name="Barrangou R."/>
            <person name="Klaenhammer T.R."/>
            <person name="Caufield P.W."/>
            <person name="Cui Y."/>
            <person name="Zhang H."/>
            <person name="O'Toole P.W."/>
        </authorList>
    </citation>
    <scope>NUCLEOTIDE SEQUENCE [LARGE SCALE GENOMIC DNA]</scope>
    <source>
        <strain evidence="1 2">DSM 7090</strain>
    </source>
</reference>
<organism evidence="1 2">
    <name type="scientific">Lancefieldella rimae</name>
    <dbReference type="NCBI Taxonomy" id="1383"/>
    <lineage>
        <taxon>Bacteria</taxon>
        <taxon>Bacillati</taxon>
        <taxon>Actinomycetota</taxon>
        <taxon>Coriobacteriia</taxon>
        <taxon>Coriobacteriales</taxon>
        <taxon>Atopobiaceae</taxon>
        <taxon>Lancefieldella</taxon>
    </lineage>
</organism>
<protein>
    <submittedName>
        <fullName evidence="1">Uncharacterized protein</fullName>
    </submittedName>
</protein>